<sequence length="435" mass="46040">MFSGLESLNTFLWSGPVLLLLGAVHLLFTIRLKFPQKLTFKAIRLSVTADEESPKDEKNLSGFAALATTLAATLGTGNIVGVSTAIALGGPGALFWCWITGILGMATSYAECFLSCLFRRRKPDGTSLGGPMYILEHGLHKKSLAILYASCTLLAALGVGCTTQASAISDAIGACWNISPHITGILAAVFTGFVIVGGIKSIGNFCVRIVPFLGFFYIGCCLVLLWITRSSVPAAISLILERAFHPGAAFGGFVGSTLQSTLRFGIARGLFTNEAGIGTASIAAAASTASPRRQGLISMTAVFWDTVVMCALTGIVVVANILQNPASIQGYSAGGLTMAAFSLLPFCGEELLSLSLVAFALTTLIGWCYFGEKGTEYLFGEKWISAYHFCYIIMAYLGAVIPLGLVWGITDLINGIMVFPNVIALLLLRKKIEVP</sequence>
<gene>
    <name evidence="1" type="ORF">E5357_08635</name>
</gene>
<accession>A0AC61QZR7</accession>
<reference evidence="1" key="1">
    <citation type="submission" date="2019-04" db="EMBL/GenBank/DDBJ databases">
        <title>Microbes associate with the intestines of laboratory mice.</title>
        <authorList>
            <person name="Navarre W."/>
            <person name="Wong E."/>
            <person name="Huang K."/>
            <person name="Tropini C."/>
            <person name="Ng K."/>
            <person name="Yu B."/>
        </authorList>
    </citation>
    <scope>NUCLEOTIDE SEQUENCE</scope>
    <source>
        <strain evidence="1">NM72_1-8</strain>
    </source>
</reference>
<dbReference type="Proteomes" id="UP000307720">
    <property type="component" value="Unassembled WGS sequence"/>
</dbReference>
<protein>
    <submittedName>
        <fullName evidence="1">Sodium:alanine symporter family protein</fullName>
    </submittedName>
</protein>
<dbReference type="EMBL" id="SRZB01000016">
    <property type="protein sequence ID" value="TGX98571.1"/>
    <property type="molecule type" value="Genomic_DNA"/>
</dbReference>
<organism evidence="1 2">
    <name type="scientific">Hominisplanchenecus murintestinalis</name>
    <dbReference type="NCBI Taxonomy" id="2941517"/>
    <lineage>
        <taxon>Bacteria</taxon>
        <taxon>Bacillati</taxon>
        <taxon>Bacillota</taxon>
        <taxon>Clostridia</taxon>
        <taxon>Lachnospirales</taxon>
        <taxon>Lachnospiraceae</taxon>
        <taxon>Hominisplanchenecus</taxon>
    </lineage>
</organism>
<name>A0AC61QZR7_9FIRM</name>
<evidence type="ECO:0000313" key="2">
    <source>
        <dbReference type="Proteomes" id="UP000307720"/>
    </source>
</evidence>
<evidence type="ECO:0000313" key="1">
    <source>
        <dbReference type="EMBL" id="TGX98571.1"/>
    </source>
</evidence>
<keyword evidence="2" id="KW-1185">Reference proteome</keyword>
<proteinExistence type="predicted"/>
<comment type="caution">
    <text evidence="1">The sequence shown here is derived from an EMBL/GenBank/DDBJ whole genome shotgun (WGS) entry which is preliminary data.</text>
</comment>